<keyword evidence="12" id="KW-0418">Kinase</keyword>
<feature type="domain" description="PAC" evidence="17">
    <location>
        <begin position="375"/>
        <end position="427"/>
    </location>
</feature>
<evidence type="ECO:0000256" key="12">
    <source>
        <dbReference type="ARBA" id="ARBA00022777"/>
    </source>
</evidence>
<dbReference type="GO" id="GO:0005524">
    <property type="term" value="F:ATP binding"/>
    <property type="evidence" value="ECO:0007669"/>
    <property type="project" value="UniProtKB-KW"/>
</dbReference>
<evidence type="ECO:0000256" key="2">
    <source>
        <dbReference type="ARBA" id="ARBA00012438"/>
    </source>
</evidence>
<keyword evidence="5" id="KW-0597">Phosphoprotein</keyword>
<dbReference type="SMART" id="SM00086">
    <property type="entry name" value="PAC"/>
    <property type="match status" value="3"/>
</dbReference>
<proteinExistence type="predicted"/>
<dbReference type="OrthoDB" id="341208at2"/>
<reference evidence="18 19" key="1">
    <citation type="submission" date="2016-12" db="EMBL/GenBank/DDBJ databases">
        <authorList>
            <person name="Song W.-J."/>
            <person name="Kurnit D.M."/>
        </authorList>
    </citation>
    <scope>NUCLEOTIDE SEQUENCE [LARGE SCALE GENOMIC DNA]</scope>
    <source>
        <strain evidence="18 19">DSM 19599</strain>
    </source>
</reference>
<evidence type="ECO:0000256" key="14">
    <source>
        <dbReference type="ARBA" id="ARBA00022991"/>
    </source>
</evidence>
<evidence type="ECO:0000256" key="11">
    <source>
        <dbReference type="ARBA" id="ARBA00022741"/>
    </source>
</evidence>
<name>A0A1M7Z8R6_9HYPH</name>
<evidence type="ECO:0000256" key="9">
    <source>
        <dbReference type="ARBA" id="ARBA00022679"/>
    </source>
</evidence>
<keyword evidence="13" id="KW-0067">ATP-binding</keyword>
<keyword evidence="16" id="KW-0675">Receptor</keyword>
<dbReference type="FunFam" id="3.30.450.20:FF:000099">
    <property type="entry name" value="Sensory box sensor histidine kinase"/>
    <property type="match status" value="1"/>
</dbReference>
<evidence type="ECO:0000256" key="8">
    <source>
        <dbReference type="ARBA" id="ARBA00022643"/>
    </source>
</evidence>
<keyword evidence="14" id="KW-0157">Chromophore</keyword>
<dbReference type="Pfam" id="PF08448">
    <property type="entry name" value="PAS_4"/>
    <property type="match status" value="1"/>
</dbReference>
<dbReference type="InterPro" id="IPR001610">
    <property type="entry name" value="PAC"/>
</dbReference>
<evidence type="ECO:0000256" key="16">
    <source>
        <dbReference type="ARBA" id="ARBA00023170"/>
    </source>
</evidence>
<sequence>MPVSLFHRLDSNINDRLASSVMLHQIRDFDWASSPVGPIDRWSSALRSAARTMLLSSTPMVVLIGRMGLLVYNDAAREMFGPGYEGSLGRPVAEVLGEAAEFYGTVIDAAFEGTSSSFRDQPFRLRRDGSREISWLNLDFTPIVDETGTVYGVLLLVNETTERVLAVRDLQRSRARLDLALDAGGIVGTWELDFATETVTCDERSARLYGIDLEAARTGAPKATFLAGIHPEDRDRFIADFDSARFGQHFRCQHRVIGQGDVRWVVNSGRVVADASGRPLSFSGVVVDVTHEIETAEALAASELRFRTFTEALPHVVFSWQPGGQIDYFNQRWREFLAVPSAPATTEEWEACLHPSDRASVFDNWRESARTGEPFDIEARYRHRSGEFRWGRVIALPIRDTHGRIGRWIATLTDIHEAKLLESERELVTRELDHRLKNIFAVVNGLVSLTLREDVDVGARSQSFAERLRGRLGALDSAHGFIKSAGTDRRNGSSLQELVRELLAPYDAAGDGGRLVLEGDDIRVADSAMTPLALIFHELATNAAKYGALSMPGGAIRLHSLKNGNALKIVWHESVGTETDLSAKESGFGSKLLTLVIEGQLRGRLQREATPDGFRIAMELPFEGIARPAG</sequence>
<dbReference type="CDD" id="cd00130">
    <property type="entry name" value="PAS"/>
    <property type="match status" value="3"/>
</dbReference>
<dbReference type="EMBL" id="FRXO01000001">
    <property type="protein sequence ID" value="SHO61106.1"/>
    <property type="molecule type" value="Genomic_DNA"/>
</dbReference>
<evidence type="ECO:0000256" key="5">
    <source>
        <dbReference type="ARBA" id="ARBA00022553"/>
    </source>
</evidence>
<evidence type="ECO:0000259" key="17">
    <source>
        <dbReference type="PROSITE" id="PS50113"/>
    </source>
</evidence>
<keyword evidence="9" id="KW-0808">Transferase</keyword>
<evidence type="ECO:0000256" key="6">
    <source>
        <dbReference type="ARBA" id="ARBA00022606"/>
    </source>
</evidence>
<dbReference type="InterPro" id="IPR013655">
    <property type="entry name" value="PAS_fold_3"/>
</dbReference>
<dbReference type="RefSeq" id="WP_073625655.1">
    <property type="nucleotide sequence ID" value="NZ_FRXO01000001.1"/>
</dbReference>
<dbReference type="Pfam" id="PF07536">
    <property type="entry name" value="HWE_HK"/>
    <property type="match status" value="1"/>
</dbReference>
<dbReference type="InterPro" id="IPR000700">
    <property type="entry name" value="PAS-assoc_C"/>
</dbReference>
<dbReference type="Gene3D" id="3.30.565.10">
    <property type="entry name" value="Histidine kinase-like ATPase, C-terminal domain"/>
    <property type="match status" value="1"/>
</dbReference>
<evidence type="ECO:0000313" key="18">
    <source>
        <dbReference type="EMBL" id="SHO61106.1"/>
    </source>
</evidence>
<evidence type="ECO:0000256" key="13">
    <source>
        <dbReference type="ARBA" id="ARBA00022840"/>
    </source>
</evidence>
<dbReference type="InterPro" id="IPR000014">
    <property type="entry name" value="PAS"/>
</dbReference>
<dbReference type="InterPro" id="IPR035965">
    <property type="entry name" value="PAS-like_dom_sf"/>
</dbReference>
<dbReference type="InterPro" id="IPR036890">
    <property type="entry name" value="HATPase_C_sf"/>
</dbReference>
<organism evidence="18 19">
    <name type="scientific">Pseudoxanthobacter soli DSM 19599</name>
    <dbReference type="NCBI Taxonomy" id="1123029"/>
    <lineage>
        <taxon>Bacteria</taxon>
        <taxon>Pseudomonadati</taxon>
        <taxon>Pseudomonadota</taxon>
        <taxon>Alphaproteobacteria</taxon>
        <taxon>Hyphomicrobiales</taxon>
        <taxon>Segnochrobactraceae</taxon>
        <taxon>Pseudoxanthobacter</taxon>
    </lineage>
</organism>
<evidence type="ECO:0000256" key="1">
    <source>
        <dbReference type="ARBA" id="ARBA00000085"/>
    </source>
</evidence>
<evidence type="ECO:0000256" key="15">
    <source>
        <dbReference type="ARBA" id="ARBA00023026"/>
    </source>
</evidence>
<dbReference type="PANTHER" id="PTHR41523:SF8">
    <property type="entry name" value="ETHYLENE RESPONSE SENSOR PROTEIN"/>
    <property type="match status" value="1"/>
</dbReference>
<accession>A0A1M7Z8R6</accession>
<dbReference type="PANTHER" id="PTHR41523">
    <property type="entry name" value="TWO-COMPONENT SYSTEM SENSOR PROTEIN"/>
    <property type="match status" value="1"/>
</dbReference>
<dbReference type="InterPro" id="IPR013656">
    <property type="entry name" value="PAS_4"/>
</dbReference>
<dbReference type="AlphaFoldDB" id="A0A1M7Z8R6"/>
<dbReference type="Gene3D" id="3.30.450.20">
    <property type="entry name" value="PAS domain"/>
    <property type="match status" value="3"/>
</dbReference>
<evidence type="ECO:0000256" key="7">
    <source>
        <dbReference type="ARBA" id="ARBA00022630"/>
    </source>
</evidence>
<keyword evidence="4" id="KW-0600">Photoreceptor protein</keyword>
<dbReference type="InterPro" id="IPR011102">
    <property type="entry name" value="Sig_transdc_His_kinase_HWE"/>
</dbReference>
<evidence type="ECO:0000256" key="4">
    <source>
        <dbReference type="ARBA" id="ARBA00022543"/>
    </source>
</evidence>
<dbReference type="GO" id="GO:0009881">
    <property type="term" value="F:photoreceptor activity"/>
    <property type="evidence" value="ECO:0007669"/>
    <property type="project" value="UniProtKB-KW"/>
</dbReference>
<evidence type="ECO:0000256" key="10">
    <source>
        <dbReference type="ARBA" id="ARBA00022737"/>
    </source>
</evidence>
<dbReference type="SMART" id="SM00911">
    <property type="entry name" value="HWE_HK"/>
    <property type="match status" value="1"/>
</dbReference>
<evidence type="ECO:0000256" key="3">
    <source>
        <dbReference type="ARBA" id="ARBA00021740"/>
    </source>
</evidence>
<feature type="domain" description="PAC" evidence="17">
    <location>
        <begin position="119"/>
        <end position="172"/>
    </location>
</feature>
<keyword evidence="15" id="KW-0843">Virulence</keyword>
<keyword evidence="19" id="KW-1185">Reference proteome</keyword>
<dbReference type="STRING" id="1123029.SAMN02745172_00583"/>
<dbReference type="SUPFAM" id="SSF55785">
    <property type="entry name" value="PYP-like sensor domain (PAS domain)"/>
    <property type="match status" value="3"/>
</dbReference>
<dbReference type="Proteomes" id="UP000186406">
    <property type="component" value="Unassembled WGS sequence"/>
</dbReference>
<evidence type="ECO:0000313" key="19">
    <source>
        <dbReference type="Proteomes" id="UP000186406"/>
    </source>
</evidence>
<keyword evidence="11" id="KW-0547">Nucleotide-binding</keyword>
<comment type="catalytic activity">
    <reaction evidence="1">
        <text>ATP + protein L-histidine = ADP + protein N-phospho-L-histidine.</text>
        <dbReference type="EC" id="2.7.13.3"/>
    </reaction>
</comment>
<dbReference type="PROSITE" id="PS50113">
    <property type="entry name" value="PAC"/>
    <property type="match status" value="2"/>
</dbReference>
<keyword evidence="10" id="KW-0677">Repeat</keyword>
<dbReference type="Gene3D" id="2.10.70.100">
    <property type="match status" value="1"/>
</dbReference>
<dbReference type="SMART" id="SM00091">
    <property type="entry name" value="PAS"/>
    <property type="match status" value="3"/>
</dbReference>
<protein>
    <recommendedName>
        <fullName evidence="3">Blue-light-activated histidine kinase</fullName>
        <ecNumber evidence="2">2.7.13.3</ecNumber>
    </recommendedName>
</protein>
<dbReference type="EC" id="2.7.13.3" evidence="2"/>
<keyword evidence="7" id="KW-0285">Flavoprotein</keyword>
<gene>
    <name evidence="18" type="ORF">SAMN02745172_00583</name>
</gene>
<dbReference type="NCBIfam" id="TIGR00229">
    <property type="entry name" value="sensory_box"/>
    <property type="match status" value="2"/>
</dbReference>
<keyword evidence="8" id="KW-0288">FMN</keyword>
<dbReference type="GO" id="GO:0004673">
    <property type="term" value="F:protein histidine kinase activity"/>
    <property type="evidence" value="ECO:0007669"/>
    <property type="project" value="UniProtKB-EC"/>
</dbReference>
<dbReference type="Pfam" id="PF08447">
    <property type="entry name" value="PAS_3"/>
    <property type="match status" value="2"/>
</dbReference>
<keyword evidence="6" id="KW-0716">Sensory transduction</keyword>